<protein>
    <submittedName>
        <fullName evidence="3">DUF5666 domain-containing protein</fullName>
    </submittedName>
</protein>
<feature type="domain" description="DUF5666" evidence="2">
    <location>
        <begin position="130"/>
        <end position="181"/>
    </location>
</feature>
<feature type="domain" description="DUF5666" evidence="2">
    <location>
        <begin position="490"/>
        <end position="556"/>
    </location>
</feature>
<dbReference type="InterPro" id="IPR043724">
    <property type="entry name" value="DUF5666"/>
</dbReference>
<feature type="chain" id="PRO_5043432135" evidence="1">
    <location>
        <begin position="21"/>
        <end position="853"/>
    </location>
</feature>
<feature type="domain" description="DUF5666" evidence="2">
    <location>
        <begin position="339"/>
        <end position="394"/>
    </location>
</feature>
<feature type="domain" description="DUF5666" evidence="2">
    <location>
        <begin position="575"/>
        <end position="634"/>
    </location>
</feature>
<gene>
    <name evidence="3" type="ORF">RM544_12340</name>
</gene>
<feature type="domain" description="DUF5666" evidence="2">
    <location>
        <begin position="656"/>
        <end position="708"/>
    </location>
</feature>
<evidence type="ECO:0000313" key="3">
    <source>
        <dbReference type="EMBL" id="MDT0583332.1"/>
    </source>
</evidence>
<dbReference type="Proteomes" id="UP001249020">
    <property type="component" value="Unassembled WGS sequence"/>
</dbReference>
<dbReference type="EMBL" id="JAVRIE010000005">
    <property type="protein sequence ID" value="MDT0583332.1"/>
    <property type="molecule type" value="Genomic_DNA"/>
</dbReference>
<comment type="caution">
    <text evidence="3">The sequence shown here is derived from an EMBL/GenBank/DDBJ whole genome shotgun (WGS) entry which is preliminary data.</text>
</comment>
<feature type="domain" description="DUF5666" evidence="2">
    <location>
        <begin position="195"/>
        <end position="255"/>
    </location>
</feature>
<reference evidence="3 4" key="1">
    <citation type="submission" date="2023-09" db="EMBL/GenBank/DDBJ databases">
        <authorList>
            <person name="Rey-Velasco X."/>
        </authorList>
    </citation>
    <scope>NUCLEOTIDE SEQUENCE [LARGE SCALE GENOMIC DNA]</scope>
    <source>
        <strain evidence="3 4">W409</strain>
    </source>
</reference>
<feature type="domain" description="DUF5666" evidence="2">
    <location>
        <begin position="790"/>
        <end position="849"/>
    </location>
</feature>
<accession>A0AAW8R250</accession>
<dbReference type="Pfam" id="PF18914">
    <property type="entry name" value="DUF5666"/>
    <property type="match status" value="9"/>
</dbReference>
<dbReference type="AlphaFoldDB" id="A0AAW8R250"/>
<feature type="domain" description="DUF5666" evidence="2">
    <location>
        <begin position="405"/>
        <end position="464"/>
    </location>
</feature>
<proteinExistence type="predicted"/>
<evidence type="ECO:0000259" key="2">
    <source>
        <dbReference type="Pfam" id="PF18914"/>
    </source>
</evidence>
<sequence>MKIQNKYMIGAMFASSLLYACGGSGSSTEEIPDSEPSPANGELSLNIVGLPDGTTSTISISGPNGFSSSIDGTTLLSDLTPGSYTVTTNPVLIDNIEFDVMPATFTLNVSANNTAVQELVYMTDVTSQGVISNFGSVYVNGVRYSTDDVSVETDDSSDASEDDLKVGMLISVKGRQTYDRSISSASNISHYSKVEGPLDAISLADNQLTVFGQVYQLNSQTRFENTTLVSLQVGDVVEINAIQNGDDSWLATYVELENGQDSFKLKGELSSLDQTAQTFAIGSVVVDYSQAEVESELANGLFVKVESNQGTVDGVLLADKVEMDDSNDDSDSELIELDGVITDVFENGFSLGGRLVNWSQSTNFVAGTSAELAIGARVKVKGVRTDNGISADRIRFDREGEIEIEGLLQAVNLDTSTITILDTEFVVDEYSQLKDDSDLDIRRFRLDQLNVGDLLEVEAFPSGDMLVVKKLEREEAAGESDNDSGEVKLKGSVVAIDGTTLQLQGVTVTTGQFTEFELGDSDVSSDTFFAQLVVGDWIEVEGIMQADGSVLATEIETSSSNGDNGDDESGNVEFEGIITDFISIESFTVNGRLVTTNERTIFRAMADSMLANGVRVEIYGREAENGDILATRVKIEDMDDNDDYDIEIKGILDADAANGMIVINDQEIMFDESTLFSNGSAANLLQGALVEVQATINANGQLFATEIEFDDNDQQSDVDIEGVITELLDNGELVVAGVTIVITDNTVFENGNSDRLEVGLYVEVEGRFNDEQKLIADEIEIGETESDDLEGSIGQILSDNQFTLGNITVRHDRFTIFEDGTVEDIVAGAEVEIEGFINENNIFMAEKIEFSDD</sequence>
<organism evidence="3 4">
    <name type="scientific">Brumicola blandensis</name>
    <dbReference type="NCBI Taxonomy" id="3075611"/>
    <lineage>
        <taxon>Bacteria</taxon>
        <taxon>Pseudomonadati</taxon>
        <taxon>Pseudomonadota</taxon>
        <taxon>Gammaproteobacteria</taxon>
        <taxon>Alteromonadales</taxon>
        <taxon>Alteromonadaceae</taxon>
        <taxon>Brumicola</taxon>
    </lineage>
</organism>
<dbReference type="PROSITE" id="PS51257">
    <property type="entry name" value="PROKAR_LIPOPROTEIN"/>
    <property type="match status" value="1"/>
</dbReference>
<keyword evidence="1" id="KW-0732">Signal</keyword>
<dbReference type="RefSeq" id="WP_311362109.1">
    <property type="nucleotide sequence ID" value="NZ_JAVRIE010000005.1"/>
</dbReference>
<feature type="signal peptide" evidence="1">
    <location>
        <begin position="1"/>
        <end position="20"/>
    </location>
</feature>
<evidence type="ECO:0000256" key="1">
    <source>
        <dbReference type="SAM" id="SignalP"/>
    </source>
</evidence>
<evidence type="ECO:0000313" key="4">
    <source>
        <dbReference type="Proteomes" id="UP001249020"/>
    </source>
</evidence>
<feature type="domain" description="DUF5666" evidence="2">
    <location>
        <begin position="721"/>
        <end position="780"/>
    </location>
</feature>
<keyword evidence="4" id="KW-1185">Reference proteome</keyword>
<name>A0AAW8R250_9ALTE</name>